<dbReference type="EMBL" id="DS231616">
    <property type="protein sequence ID" value="EDU45108.1"/>
    <property type="molecule type" value="Genomic_DNA"/>
</dbReference>
<dbReference type="InParanoid" id="B2VYU5"/>
<dbReference type="Proteomes" id="UP000001471">
    <property type="component" value="Unassembled WGS sequence"/>
</dbReference>
<gene>
    <name evidence="2" type="ORF">PTRG_02585</name>
</gene>
<dbReference type="HOGENOM" id="CLU_1143044_0_0_1"/>
<protein>
    <submittedName>
        <fullName evidence="2">Uncharacterized protein</fullName>
    </submittedName>
</protein>
<organism evidence="2 3">
    <name type="scientific">Pyrenophora tritici-repentis (strain Pt-1C-BFP)</name>
    <name type="common">Wheat tan spot fungus</name>
    <name type="synonym">Drechslera tritici-repentis</name>
    <dbReference type="NCBI Taxonomy" id="426418"/>
    <lineage>
        <taxon>Eukaryota</taxon>
        <taxon>Fungi</taxon>
        <taxon>Dikarya</taxon>
        <taxon>Ascomycota</taxon>
        <taxon>Pezizomycotina</taxon>
        <taxon>Dothideomycetes</taxon>
        <taxon>Pleosporomycetidae</taxon>
        <taxon>Pleosporales</taxon>
        <taxon>Pleosporineae</taxon>
        <taxon>Pleosporaceae</taxon>
        <taxon>Pyrenophora</taxon>
    </lineage>
</organism>
<evidence type="ECO:0000256" key="1">
    <source>
        <dbReference type="SAM" id="MobiDB-lite"/>
    </source>
</evidence>
<sequence>MDILGAHALVKQLLSDRPDKAHDILVRCCEDERVRQEITSCLLQSRRRQYEASPPSNRFDIAQSASTSVHSPDHIASPLQRQTLPRHLSSNAPTYPLSPARTASSVTSHSTRDESGSGEYIVVPVFGGASKGDTPIRMKTAPIKYSVIRDDVVVKRKLNVAYSLSPAEEQEIYVPCRMTGNLQLVSVEWCIELTWRRPDSEATHSTMFYVVPKDRLGPDMLLGFEDSGEEIQGVCARFSWNDD</sequence>
<reference evidence="3" key="1">
    <citation type="journal article" date="2013" name="G3 (Bethesda)">
        <title>Comparative genomics of a plant-pathogenic fungus, Pyrenophora tritici-repentis, reveals transduplication and the impact of repeat elements on pathogenicity and population divergence.</title>
        <authorList>
            <person name="Manning V.A."/>
            <person name="Pandelova I."/>
            <person name="Dhillon B."/>
            <person name="Wilhelm L.J."/>
            <person name="Goodwin S.B."/>
            <person name="Berlin A.M."/>
            <person name="Figueroa M."/>
            <person name="Freitag M."/>
            <person name="Hane J.K."/>
            <person name="Henrissat B."/>
            <person name="Holman W.H."/>
            <person name="Kodira C.D."/>
            <person name="Martin J."/>
            <person name="Oliver R.P."/>
            <person name="Robbertse B."/>
            <person name="Schackwitz W."/>
            <person name="Schwartz D.C."/>
            <person name="Spatafora J.W."/>
            <person name="Turgeon B.G."/>
            <person name="Yandava C."/>
            <person name="Young S."/>
            <person name="Zhou S."/>
            <person name="Zeng Q."/>
            <person name="Grigoriev I.V."/>
            <person name="Ma L.-J."/>
            <person name="Ciuffetti L.M."/>
        </authorList>
    </citation>
    <scope>NUCLEOTIDE SEQUENCE [LARGE SCALE GENOMIC DNA]</scope>
    <source>
        <strain evidence="3">Pt-1C-BFP</strain>
    </source>
</reference>
<proteinExistence type="predicted"/>
<evidence type="ECO:0000313" key="2">
    <source>
        <dbReference type="EMBL" id="EDU45108.1"/>
    </source>
</evidence>
<name>B2VYU5_PYRTR</name>
<feature type="region of interest" description="Disordered" evidence="1">
    <location>
        <begin position="86"/>
        <end position="115"/>
    </location>
</feature>
<dbReference type="AlphaFoldDB" id="B2VYU5"/>
<accession>B2VYU5</accession>
<evidence type="ECO:0000313" key="3">
    <source>
        <dbReference type="Proteomes" id="UP000001471"/>
    </source>
</evidence>